<dbReference type="EMBL" id="JAUTDP010000012">
    <property type="protein sequence ID" value="KAK3392033.1"/>
    <property type="molecule type" value="Genomic_DNA"/>
</dbReference>
<name>A0AAE0U5Q5_SORBR</name>
<accession>A0AAE0U5Q5</accession>
<evidence type="ECO:0008006" key="5">
    <source>
        <dbReference type="Google" id="ProtNLM"/>
    </source>
</evidence>
<feature type="signal peptide" evidence="2">
    <location>
        <begin position="1"/>
        <end position="16"/>
    </location>
</feature>
<dbReference type="Proteomes" id="UP001281003">
    <property type="component" value="Unassembled WGS sequence"/>
</dbReference>
<dbReference type="AlphaFoldDB" id="A0AAE0U5Q5"/>
<comment type="caution">
    <text evidence="3">The sequence shown here is derived from an EMBL/GenBank/DDBJ whole genome shotgun (WGS) entry which is preliminary data.</text>
</comment>
<evidence type="ECO:0000256" key="1">
    <source>
        <dbReference type="SAM" id="MobiDB-lite"/>
    </source>
</evidence>
<protein>
    <recommendedName>
        <fullName evidence="5">Secreted protein</fullName>
    </recommendedName>
</protein>
<keyword evidence="4" id="KW-1185">Reference proteome</keyword>
<evidence type="ECO:0000313" key="3">
    <source>
        <dbReference type="EMBL" id="KAK3392033.1"/>
    </source>
</evidence>
<evidence type="ECO:0000313" key="4">
    <source>
        <dbReference type="Proteomes" id="UP001281003"/>
    </source>
</evidence>
<keyword evidence="2" id="KW-0732">Signal</keyword>
<reference evidence="3" key="2">
    <citation type="submission" date="2023-07" db="EMBL/GenBank/DDBJ databases">
        <authorList>
            <consortium name="Lawrence Berkeley National Laboratory"/>
            <person name="Haridas S."/>
            <person name="Hensen N."/>
            <person name="Bonometti L."/>
            <person name="Westerberg I."/>
            <person name="Brannstrom I.O."/>
            <person name="Guillou S."/>
            <person name="Cros-Aarteil S."/>
            <person name="Calhoun S."/>
            <person name="Kuo A."/>
            <person name="Mondo S."/>
            <person name="Pangilinan J."/>
            <person name="Riley R."/>
            <person name="LaButti K."/>
            <person name="Andreopoulos B."/>
            <person name="Lipzen A."/>
            <person name="Chen C."/>
            <person name="Yanf M."/>
            <person name="Daum C."/>
            <person name="Ng V."/>
            <person name="Clum A."/>
            <person name="Steindorff A."/>
            <person name="Ohm R."/>
            <person name="Martin F."/>
            <person name="Silar P."/>
            <person name="Natvig D."/>
            <person name="Lalanne C."/>
            <person name="Gautier V."/>
            <person name="Ament-velasquez S.L."/>
            <person name="Kruys A."/>
            <person name="Hutchinson M.I."/>
            <person name="Powell A.J."/>
            <person name="Barry K."/>
            <person name="Miller A.N."/>
            <person name="Grigoriev I.V."/>
            <person name="Debuchy R."/>
            <person name="Gladieux P."/>
            <person name="Thoren M.H."/>
            <person name="Johannesson H."/>
        </authorList>
    </citation>
    <scope>NUCLEOTIDE SEQUENCE</scope>
    <source>
        <strain evidence="3">FGSC 1904</strain>
    </source>
</reference>
<organism evidence="3 4">
    <name type="scientific">Sordaria brevicollis</name>
    <dbReference type="NCBI Taxonomy" id="83679"/>
    <lineage>
        <taxon>Eukaryota</taxon>
        <taxon>Fungi</taxon>
        <taxon>Dikarya</taxon>
        <taxon>Ascomycota</taxon>
        <taxon>Pezizomycotina</taxon>
        <taxon>Sordariomycetes</taxon>
        <taxon>Sordariomycetidae</taxon>
        <taxon>Sordariales</taxon>
        <taxon>Sordariaceae</taxon>
        <taxon>Sordaria</taxon>
    </lineage>
</organism>
<feature type="compositionally biased region" description="Polar residues" evidence="1">
    <location>
        <begin position="57"/>
        <end position="66"/>
    </location>
</feature>
<reference evidence="3" key="1">
    <citation type="journal article" date="2023" name="Mol. Phylogenet. Evol.">
        <title>Genome-scale phylogeny and comparative genomics of the fungal order Sordariales.</title>
        <authorList>
            <person name="Hensen N."/>
            <person name="Bonometti L."/>
            <person name="Westerberg I."/>
            <person name="Brannstrom I.O."/>
            <person name="Guillou S."/>
            <person name="Cros-Aarteil S."/>
            <person name="Calhoun S."/>
            <person name="Haridas S."/>
            <person name="Kuo A."/>
            <person name="Mondo S."/>
            <person name="Pangilinan J."/>
            <person name="Riley R."/>
            <person name="LaButti K."/>
            <person name="Andreopoulos B."/>
            <person name="Lipzen A."/>
            <person name="Chen C."/>
            <person name="Yan M."/>
            <person name="Daum C."/>
            <person name="Ng V."/>
            <person name="Clum A."/>
            <person name="Steindorff A."/>
            <person name="Ohm R.A."/>
            <person name="Martin F."/>
            <person name="Silar P."/>
            <person name="Natvig D.O."/>
            <person name="Lalanne C."/>
            <person name="Gautier V."/>
            <person name="Ament-Velasquez S.L."/>
            <person name="Kruys A."/>
            <person name="Hutchinson M.I."/>
            <person name="Powell A.J."/>
            <person name="Barry K."/>
            <person name="Miller A.N."/>
            <person name="Grigoriev I.V."/>
            <person name="Debuchy R."/>
            <person name="Gladieux P."/>
            <person name="Hiltunen Thoren M."/>
            <person name="Johannesson H."/>
        </authorList>
    </citation>
    <scope>NUCLEOTIDE SEQUENCE</scope>
    <source>
        <strain evidence="3">FGSC 1904</strain>
    </source>
</reference>
<gene>
    <name evidence="3" type="ORF">B0T20DRAFT_72190</name>
</gene>
<feature type="region of interest" description="Disordered" evidence="1">
    <location>
        <begin position="48"/>
        <end position="86"/>
    </location>
</feature>
<feature type="chain" id="PRO_5041960278" description="Secreted protein" evidence="2">
    <location>
        <begin position="17"/>
        <end position="181"/>
    </location>
</feature>
<evidence type="ECO:0000256" key="2">
    <source>
        <dbReference type="SAM" id="SignalP"/>
    </source>
</evidence>
<proteinExistence type="predicted"/>
<sequence length="181" mass="20437">MLKVCFAFLFFGNGNGKVHTTDHTRHEARGGVTGLWYTVHLTASSGGDQTGLGTDGWDSNNKQQRQAPREAWEVHSSPSTPHGGGRPYLRLSSPVYTGLIQSMDEWETTWNIVHHWTNGALLDREAVKACWLLFTYSLPCTFQHLVTFHLFVTSFLSSFFPSIRALSIVWQELETCYCLII</sequence>